<dbReference type="AlphaFoldDB" id="A0A182FWV1"/>
<accession>A0A182FWV1</accession>
<dbReference type="EnsemblMetazoa" id="AALB014139-RA">
    <property type="protein sequence ID" value="AALB014139-PA"/>
    <property type="gene ID" value="AALB014139"/>
</dbReference>
<protein>
    <submittedName>
        <fullName evidence="1">Uncharacterized protein</fullName>
    </submittedName>
</protein>
<evidence type="ECO:0000313" key="2">
    <source>
        <dbReference type="Proteomes" id="UP000069272"/>
    </source>
</evidence>
<dbReference type="Proteomes" id="UP000069272">
    <property type="component" value="Chromosome 3R"/>
</dbReference>
<dbReference type="VEuPathDB" id="VectorBase:AALB014139"/>
<reference evidence="1" key="2">
    <citation type="submission" date="2022-08" db="UniProtKB">
        <authorList>
            <consortium name="EnsemblMetazoa"/>
        </authorList>
    </citation>
    <scope>IDENTIFICATION</scope>
    <source>
        <strain evidence="1">STECLA/ALBI9_A</strain>
    </source>
</reference>
<evidence type="ECO:0000313" key="1">
    <source>
        <dbReference type="EnsemblMetazoa" id="AALB014139-PA"/>
    </source>
</evidence>
<organism evidence="1 2">
    <name type="scientific">Anopheles albimanus</name>
    <name type="common">New world malaria mosquito</name>
    <dbReference type="NCBI Taxonomy" id="7167"/>
    <lineage>
        <taxon>Eukaryota</taxon>
        <taxon>Metazoa</taxon>
        <taxon>Ecdysozoa</taxon>
        <taxon>Arthropoda</taxon>
        <taxon>Hexapoda</taxon>
        <taxon>Insecta</taxon>
        <taxon>Pterygota</taxon>
        <taxon>Neoptera</taxon>
        <taxon>Endopterygota</taxon>
        <taxon>Diptera</taxon>
        <taxon>Nematocera</taxon>
        <taxon>Culicoidea</taxon>
        <taxon>Culicidae</taxon>
        <taxon>Anophelinae</taxon>
        <taxon>Anopheles</taxon>
    </lineage>
</organism>
<keyword evidence="2" id="KW-1185">Reference proteome</keyword>
<proteinExistence type="predicted"/>
<name>A0A182FWV1_ANOAL</name>
<reference evidence="1 2" key="1">
    <citation type="journal article" date="2017" name="G3 (Bethesda)">
        <title>The Physical Genome Mapping of Anopheles albimanus Corrected Scaffold Misassemblies and Identified Interarm Rearrangements in Genus Anopheles.</title>
        <authorList>
            <person name="Artemov G.N."/>
            <person name="Peery A.N."/>
            <person name="Jiang X."/>
            <person name="Tu Z."/>
            <person name="Stegniy V.N."/>
            <person name="Sharakhova M.V."/>
            <person name="Sharakhov I.V."/>
        </authorList>
    </citation>
    <scope>NUCLEOTIDE SEQUENCE [LARGE SCALE GENOMIC DNA]</scope>
    <source>
        <strain evidence="1 2">ALBI9_A</strain>
    </source>
</reference>
<sequence length="85" mass="10400">MLRPLPYSFSFFFHLNLQCVICYENGSENMTNHVYNRPIYRIYIANLEIYRKFKCYHHYFLTFIHQTYPTDGNVLSKSICSRFRN</sequence>